<dbReference type="InterPro" id="IPR013783">
    <property type="entry name" value="Ig-like_fold"/>
</dbReference>
<keyword evidence="5" id="KW-0964">Secreted</keyword>
<dbReference type="SMART" id="SM01217">
    <property type="entry name" value="Fn3_like"/>
    <property type="match status" value="1"/>
</dbReference>
<organism evidence="11 12">
    <name type="scientific">Cryomyces antarcticus</name>
    <dbReference type="NCBI Taxonomy" id="329879"/>
    <lineage>
        <taxon>Eukaryota</taxon>
        <taxon>Fungi</taxon>
        <taxon>Dikarya</taxon>
        <taxon>Ascomycota</taxon>
        <taxon>Pezizomycotina</taxon>
        <taxon>Dothideomycetes</taxon>
        <taxon>Dothideomycetes incertae sedis</taxon>
        <taxon>Cryomyces</taxon>
    </lineage>
</organism>
<dbReference type="PANTHER" id="PTHR42715:SF12">
    <property type="entry name" value="BETA-GLUCOSIDASE G-RELATED"/>
    <property type="match status" value="1"/>
</dbReference>
<proteinExistence type="inferred from homology"/>
<evidence type="ECO:0000256" key="6">
    <source>
        <dbReference type="ARBA" id="ARBA00022729"/>
    </source>
</evidence>
<sequence>AHHPVARGIQMLGGLAELLNTIARASVKVEDTSDLDGDEVVQLYVSFPERSGEPVRQLRGFERVHVSAGKSQTVDFQLQRGDLSIWDAGTQAWVLANGDFIVWFGKSSRHFEGSVTLNKVVSD</sequence>
<evidence type="ECO:0000256" key="9">
    <source>
        <dbReference type="ARBA" id="ARBA00024983"/>
    </source>
</evidence>
<dbReference type="InterPro" id="IPR026891">
    <property type="entry name" value="Fn3-like"/>
</dbReference>
<keyword evidence="8" id="KW-0326">Glycosidase</keyword>
<evidence type="ECO:0000259" key="10">
    <source>
        <dbReference type="SMART" id="SM01217"/>
    </source>
</evidence>
<keyword evidence="6" id="KW-0732">Signal</keyword>
<feature type="domain" description="Fibronectin type III-like" evidence="10">
    <location>
        <begin position="39"/>
        <end position="108"/>
    </location>
</feature>
<evidence type="ECO:0000256" key="7">
    <source>
        <dbReference type="ARBA" id="ARBA00022801"/>
    </source>
</evidence>
<evidence type="ECO:0000313" key="11">
    <source>
        <dbReference type="EMBL" id="KAK5280473.1"/>
    </source>
</evidence>
<evidence type="ECO:0000256" key="4">
    <source>
        <dbReference type="ARBA" id="ARBA00012744"/>
    </source>
</evidence>
<dbReference type="PANTHER" id="PTHR42715">
    <property type="entry name" value="BETA-GLUCOSIDASE"/>
    <property type="match status" value="1"/>
</dbReference>
<protein>
    <recommendedName>
        <fullName evidence="4">beta-glucosidase</fullName>
        <ecNumber evidence="4">3.2.1.21</ecNumber>
    </recommendedName>
</protein>
<evidence type="ECO:0000256" key="2">
    <source>
        <dbReference type="ARBA" id="ARBA00004613"/>
    </source>
</evidence>
<evidence type="ECO:0000313" key="12">
    <source>
        <dbReference type="Proteomes" id="UP001357485"/>
    </source>
</evidence>
<evidence type="ECO:0000256" key="3">
    <source>
        <dbReference type="ARBA" id="ARBA00005336"/>
    </source>
</evidence>
<name>A0ABR0M4F5_9PEZI</name>
<keyword evidence="12" id="KW-1185">Reference proteome</keyword>
<comment type="caution">
    <text evidence="11">The sequence shown here is derived from an EMBL/GenBank/DDBJ whole genome shotgun (WGS) entry which is preliminary data.</text>
</comment>
<feature type="non-terminal residue" evidence="11">
    <location>
        <position position="1"/>
    </location>
</feature>
<comment type="function">
    <text evidence="9">Beta-glucosidases are one of a number of cellulolytic enzymes involved in the degradation of cellulosic biomass. Catalyzes the last step releasing glucose from the inhibitory cellobiose.</text>
</comment>
<dbReference type="InterPro" id="IPR050288">
    <property type="entry name" value="Cellulose_deg_GH3"/>
</dbReference>
<dbReference type="Gene3D" id="2.60.40.10">
    <property type="entry name" value="Immunoglobulins"/>
    <property type="match status" value="1"/>
</dbReference>
<dbReference type="EMBL" id="JAVRRA010001378">
    <property type="protein sequence ID" value="KAK5280473.1"/>
    <property type="molecule type" value="Genomic_DNA"/>
</dbReference>
<gene>
    <name evidence="11" type="ORF">LTR16_006900</name>
</gene>
<comment type="subcellular location">
    <subcellularLocation>
        <location evidence="2">Secreted</location>
    </subcellularLocation>
</comment>
<keyword evidence="7" id="KW-0378">Hydrolase</keyword>
<reference evidence="11 12" key="1">
    <citation type="submission" date="2023-08" db="EMBL/GenBank/DDBJ databases">
        <title>Black Yeasts Isolated from many extreme environments.</title>
        <authorList>
            <person name="Coleine C."/>
            <person name="Stajich J.E."/>
            <person name="Selbmann L."/>
        </authorList>
    </citation>
    <scope>NUCLEOTIDE SEQUENCE [LARGE SCALE GENOMIC DNA]</scope>
    <source>
        <strain evidence="11 12">CCFEE 536</strain>
    </source>
</reference>
<dbReference type="Pfam" id="PF14310">
    <property type="entry name" value="Fn3-like"/>
    <property type="match status" value="1"/>
</dbReference>
<comment type="catalytic activity">
    <reaction evidence="1">
        <text>Hydrolysis of terminal, non-reducing beta-D-glucosyl residues with release of beta-D-glucose.</text>
        <dbReference type="EC" id="3.2.1.21"/>
    </reaction>
</comment>
<evidence type="ECO:0000256" key="5">
    <source>
        <dbReference type="ARBA" id="ARBA00022525"/>
    </source>
</evidence>
<dbReference type="EC" id="3.2.1.21" evidence="4"/>
<dbReference type="Proteomes" id="UP001357485">
    <property type="component" value="Unassembled WGS sequence"/>
</dbReference>
<evidence type="ECO:0000256" key="8">
    <source>
        <dbReference type="ARBA" id="ARBA00023295"/>
    </source>
</evidence>
<accession>A0ABR0M4F5</accession>
<evidence type="ECO:0000256" key="1">
    <source>
        <dbReference type="ARBA" id="ARBA00000448"/>
    </source>
</evidence>
<comment type="similarity">
    <text evidence="3">Belongs to the glycosyl hydrolase 3 family.</text>
</comment>